<evidence type="ECO:0000313" key="5">
    <source>
        <dbReference type="Proteomes" id="UP000191024"/>
    </source>
</evidence>
<gene>
    <name evidence="4" type="ORF">LAMI_0H03994G</name>
</gene>
<evidence type="ECO:0000256" key="1">
    <source>
        <dbReference type="ARBA" id="ARBA00004173"/>
    </source>
</evidence>
<protein>
    <submittedName>
        <fullName evidence="4">LAMI_0H03994g1_1</fullName>
    </submittedName>
</protein>
<evidence type="ECO:0000256" key="3">
    <source>
        <dbReference type="SAM" id="MobiDB-lite"/>
    </source>
</evidence>
<sequence length="228" mass="25262">MSQKRYLMCEASRLAKRKNADIFRNLPKVPTTQYLEPRELTRDILYSGYRPNIYPMRENPLYKEAGKRESRALGKSFVIAGNAANQFSALAGPSGTGGISSGGVNGTWRYNPRIPAKLLPFSLWSASSMAMEYYPEWIGVPRRVVDELRPFSSPPSPPIKMVSAAAEPSAVNANQHPDAATPTTSAVSAPASKSRKKRSIMAGGDYSDKKVSKQISQFIKYLREKDER</sequence>
<dbReference type="EMBL" id="LT598468">
    <property type="protein sequence ID" value="SCV02914.1"/>
    <property type="molecule type" value="Genomic_DNA"/>
</dbReference>
<evidence type="ECO:0000256" key="2">
    <source>
        <dbReference type="ARBA" id="ARBA00023128"/>
    </source>
</evidence>
<feature type="compositionally biased region" description="Low complexity" evidence="3">
    <location>
        <begin position="177"/>
        <end position="192"/>
    </location>
</feature>
<name>A0A1G4KEG9_9SACH</name>
<proteinExistence type="predicted"/>
<keyword evidence="2" id="KW-0496">Mitochondrion</keyword>
<evidence type="ECO:0000313" key="4">
    <source>
        <dbReference type="EMBL" id="SCV02914.1"/>
    </source>
</evidence>
<organism evidence="4 5">
    <name type="scientific">Lachancea mirantina</name>
    <dbReference type="NCBI Taxonomy" id="1230905"/>
    <lineage>
        <taxon>Eukaryota</taxon>
        <taxon>Fungi</taxon>
        <taxon>Dikarya</taxon>
        <taxon>Ascomycota</taxon>
        <taxon>Saccharomycotina</taxon>
        <taxon>Saccharomycetes</taxon>
        <taxon>Saccharomycetales</taxon>
        <taxon>Saccharomycetaceae</taxon>
        <taxon>Lachancea</taxon>
    </lineage>
</organism>
<accession>A0A1G4KEG9</accession>
<dbReference type="Pfam" id="PF08692">
    <property type="entry name" value="Pet20"/>
    <property type="match status" value="1"/>
</dbReference>
<dbReference type="GO" id="GO:0005739">
    <property type="term" value="C:mitochondrion"/>
    <property type="evidence" value="ECO:0007669"/>
    <property type="project" value="UniProtKB-SubCell"/>
</dbReference>
<feature type="region of interest" description="Disordered" evidence="3">
    <location>
        <begin position="156"/>
        <end position="212"/>
    </location>
</feature>
<reference evidence="5" key="1">
    <citation type="submission" date="2016-03" db="EMBL/GenBank/DDBJ databases">
        <authorList>
            <person name="Devillers H."/>
        </authorList>
    </citation>
    <scope>NUCLEOTIDE SEQUENCE [LARGE SCALE GENOMIC DNA]</scope>
</reference>
<dbReference type="InterPro" id="IPR014804">
    <property type="entry name" value="Pet20-like"/>
</dbReference>
<keyword evidence="5" id="KW-1185">Reference proteome</keyword>
<dbReference type="Proteomes" id="UP000191024">
    <property type="component" value="Chromosome H"/>
</dbReference>
<dbReference type="OrthoDB" id="3992052at2759"/>
<comment type="subcellular location">
    <subcellularLocation>
        <location evidence="1">Mitochondrion</location>
    </subcellularLocation>
</comment>
<dbReference type="AlphaFoldDB" id="A0A1G4KEG9"/>